<protein>
    <recommendedName>
        <fullName evidence="21">Glutamate receptor</fullName>
    </recommendedName>
</protein>
<feature type="transmembrane region" description="Helical" evidence="21">
    <location>
        <begin position="709"/>
        <end position="732"/>
    </location>
</feature>
<accession>A0ABQ8M639</accession>
<dbReference type="Proteomes" id="UP000830375">
    <property type="component" value="Unassembled WGS sequence"/>
</dbReference>
<evidence type="ECO:0000256" key="15">
    <source>
        <dbReference type="ARBA" id="ARBA00023286"/>
    </source>
</evidence>
<evidence type="ECO:0000256" key="2">
    <source>
        <dbReference type="ARBA" id="ARBA00022475"/>
    </source>
</evidence>
<feature type="transmembrane region" description="Helical" evidence="21">
    <location>
        <begin position="634"/>
        <end position="657"/>
    </location>
</feature>
<dbReference type="Gene3D" id="3.40.190.10">
    <property type="entry name" value="Periplasmic binding protein-like II"/>
    <property type="match status" value="1"/>
</dbReference>
<gene>
    <name evidence="24" type="ORF">H4Q32_016408</name>
</gene>
<dbReference type="Pfam" id="PF10565">
    <property type="entry name" value="NMDAR2_C"/>
    <property type="match status" value="1"/>
</dbReference>
<evidence type="ECO:0000256" key="20">
    <source>
        <dbReference type="ARBA" id="ARBA00036634"/>
    </source>
</evidence>
<dbReference type="SMART" id="SM00918">
    <property type="entry name" value="Lig_chan-Glu_bd"/>
    <property type="match status" value="1"/>
</dbReference>
<feature type="chain" id="PRO_5045001072" description="Glutamate receptor" evidence="21">
    <location>
        <begin position="31"/>
        <end position="1350"/>
    </location>
</feature>
<keyword evidence="4 21" id="KW-0732">Signal</keyword>
<keyword evidence="9 21" id="KW-0406">Ion transport</keyword>
<keyword evidence="12 21" id="KW-0675">Receptor</keyword>
<name>A0ABQ8M639_LABRO</name>
<comment type="catalytic activity">
    <reaction evidence="18">
        <text>K(+)(in) = K(+)(out)</text>
        <dbReference type="Rhea" id="RHEA:29463"/>
        <dbReference type="ChEBI" id="CHEBI:29103"/>
    </reaction>
</comment>
<feature type="signal peptide" evidence="21">
    <location>
        <begin position="1"/>
        <end position="30"/>
    </location>
</feature>
<keyword evidence="3 21" id="KW-0812">Transmembrane</keyword>
<dbReference type="Gene3D" id="3.40.50.2300">
    <property type="match status" value="2"/>
</dbReference>
<keyword evidence="10 21" id="KW-0472">Membrane</keyword>
<evidence type="ECO:0000256" key="3">
    <source>
        <dbReference type="ARBA" id="ARBA00022692"/>
    </source>
</evidence>
<comment type="catalytic activity">
    <reaction evidence="20">
        <text>Ca(2+)(in) = Ca(2+)(out)</text>
        <dbReference type="Rhea" id="RHEA:29671"/>
        <dbReference type="ChEBI" id="CHEBI:29108"/>
    </reaction>
</comment>
<dbReference type="SUPFAM" id="SSF53850">
    <property type="entry name" value="Periplasmic binding protein-like II"/>
    <property type="match status" value="1"/>
</dbReference>
<dbReference type="Pfam" id="PF00060">
    <property type="entry name" value="Lig_chan"/>
    <property type="match status" value="1"/>
</dbReference>
<proteinExistence type="inferred from homology"/>
<dbReference type="InterPro" id="IPR028082">
    <property type="entry name" value="Peripla_BP_I"/>
</dbReference>
<dbReference type="EMBL" id="JACTAM010000012">
    <property type="protein sequence ID" value="KAI2658359.1"/>
    <property type="molecule type" value="Genomic_DNA"/>
</dbReference>
<keyword evidence="11" id="KW-1015">Disulfide bond</keyword>
<keyword evidence="1 21" id="KW-0813">Transport</keyword>
<evidence type="ECO:0000259" key="22">
    <source>
        <dbReference type="SMART" id="SM00079"/>
    </source>
</evidence>
<dbReference type="PANTHER" id="PTHR18966">
    <property type="entry name" value="IONOTROPIC GLUTAMATE RECEPTOR"/>
    <property type="match status" value="1"/>
</dbReference>
<dbReference type="SUPFAM" id="SSF53822">
    <property type="entry name" value="Periplasmic binding protein-like I"/>
    <property type="match status" value="1"/>
</dbReference>
<evidence type="ECO:0000256" key="16">
    <source>
        <dbReference type="ARBA" id="ARBA00023303"/>
    </source>
</evidence>
<evidence type="ECO:0000256" key="12">
    <source>
        <dbReference type="ARBA" id="ARBA00023170"/>
    </source>
</evidence>
<keyword evidence="13" id="KW-0325">Glycoprotein</keyword>
<evidence type="ECO:0000256" key="18">
    <source>
        <dbReference type="ARBA" id="ARBA00034430"/>
    </source>
</evidence>
<evidence type="ECO:0000256" key="11">
    <source>
        <dbReference type="ARBA" id="ARBA00023157"/>
    </source>
</evidence>
<dbReference type="InterPro" id="IPR018884">
    <property type="entry name" value="NMDAR2_C"/>
</dbReference>
<evidence type="ECO:0000256" key="8">
    <source>
        <dbReference type="ARBA" id="ARBA00023018"/>
    </source>
</evidence>
<keyword evidence="16 21" id="KW-0407">Ion channel</keyword>
<evidence type="ECO:0000256" key="9">
    <source>
        <dbReference type="ARBA" id="ARBA00023065"/>
    </source>
</evidence>
<dbReference type="SMART" id="SM00079">
    <property type="entry name" value="PBPe"/>
    <property type="match status" value="1"/>
</dbReference>
<keyword evidence="7 21" id="KW-1133">Transmembrane helix</keyword>
<dbReference type="InterPro" id="IPR001508">
    <property type="entry name" value="Iono_Glu_rcpt_met"/>
</dbReference>
<evidence type="ECO:0000256" key="19">
    <source>
        <dbReference type="ARBA" id="ARBA00036239"/>
    </source>
</evidence>
<evidence type="ECO:0000256" key="6">
    <source>
        <dbReference type="ARBA" id="ARBA00022842"/>
    </source>
</evidence>
<dbReference type="InterPro" id="IPR001828">
    <property type="entry name" value="ANF_lig-bd_rcpt"/>
</dbReference>
<feature type="domain" description="Ionotropic glutamate receptor L-glutamate and glycine-binding" evidence="23">
    <location>
        <begin position="525"/>
        <end position="580"/>
    </location>
</feature>
<dbReference type="Pfam" id="PF10613">
    <property type="entry name" value="Lig_chan-Glu_bd"/>
    <property type="match status" value="1"/>
</dbReference>
<dbReference type="InterPro" id="IPR001320">
    <property type="entry name" value="Iontro_rcpt_C"/>
</dbReference>
<reference evidence="24 25" key="1">
    <citation type="submission" date="2022-01" db="EMBL/GenBank/DDBJ databases">
        <title>A high-quality chromosome-level genome assembly of rohu carp, Labeo rohita.</title>
        <authorList>
            <person name="Arick M.A. II"/>
            <person name="Hsu C.-Y."/>
            <person name="Magbanua Z."/>
            <person name="Pechanova O."/>
            <person name="Grover C."/>
            <person name="Miller E."/>
            <person name="Thrash A."/>
            <person name="Ezzel L."/>
            <person name="Alam S."/>
            <person name="Benzie J."/>
            <person name="Hamilton M."/>
            <person name="Karsi A."/>
            <person name="Lawrence M.L."/>
            <person name="Peterson D.G."/>
        </authorList>
    </citation>
    <scope>NUCLEOTIDE SEQUENCE [LARGE SCALE GENOMIC DNA]</scope>
    <source>
        <strain evidence="25">BAU-BD-2019</strain>
        <tissue evidence="24">Blood</tissue>
    </source>
</reference>
<comment type="caution">
    <text evidence="24">The sequence shown here is derived from an EMBL/GenBank/DDBJ whole genome shotgun (WGS) entry which is preliminary data.</text>
</comment>
<feature type="domain" description="Ionotropic glutamate receptor C-terminal" evidence="22">
    <location>
        <begin position="530"/>
        <end position="826"/>
    </location>
</feature>
<feature type="transmembrane region" description="Helical" evidence="21">
    <location>
        <begin position="848"/>
        <end position="870"/>
    </location>
</feature>
<dbReference type="CDD" id="cd06378">
    <property type="entry name" value="PBP1_iGluR_NMDA_NR2"/>
    <property type="match status" value="1"/>
</dbReference>
<keyword evidence="6" id="KW-0460">Magnesium</keyword>
<evidence type="ECO:0000256" key="13">
    <source>
        <dbReference type="ARBA" id="ARBA00023180"/>
    </source>
</evidence>
<evidence type="ECO:0000256" key="17">
    <source>
        <dbReference type="ARBA" id="ARBA00034104"/>
    </source>
</evidence>
<evidence type="ECO:0000256" key="7">
    <source>
        <dbReference type="ARBA" id="ARBA00022989"/>
    </source>
</evidence>
<keyword evidence="15 21" id="KW-1071">Ligand-gated ion channel</keyword>
<dbReference type="Pfam" id="PF01094">
    <property type="entry name" value="ANF_receptor"/>
    <property type="match status" value="1"/>
</dbReference>
<evidence type="ECO:0000256" key="10">
    <source>
        <dbReference type="ARBA" id="ARBA00023136"/>
    </source>
</evidence>
<dbReference type="Gene3D" id="1.10.287.70">
    <property type="match status" value="1"/>
</dbReference>
<keyword evidence="25" id="KW-1185">Reference proteome</keyword>
<evidence type="ECO:0000313" key="25">
    <source>
        <dbReference type="Proteomes" id="UP000830375"/>
    </source>
</evidence>
<evidence type="ECO:0000313" key="24">
    <source>
        <dbReference type="EMBL" id="KAI2658359.1"/>
    </source>
</evidence>
<comment type="subcellular location">
    <subcellularLocation>
        <location evidence="17 21">Postsynaptic cell membrane</location>
        <topology evidence="17 21">Multi-pass membrane protein</topology>
    </subcellularLocation>
</comment>
<evidence type="ECO:0000256" key="1">
    <source>
        <dbReference type="ARBA" id="ARBA00022448"/>
    </source>
</evidence>
<organism evidence="24 25">
    <name type="scientific">Labeo rohita</name>
    <name type="common">Indian major carp</name>
    <name type="synonym">Cyprinus rohita</name>
    <dbReference type="NCBI Taxonomy" id="84645"/>
    <lineage>
        <taxon>Eukaryota</taxon>
        <taxon>Metazoa</taxon>
        <taxon>Chordata</taxon>
        <taxon>Craniata</taxon>
        <taxon>Vertebrata</taxon>
        <taxon>Euteleostomi</taxon>
        <taxon>Actinopterygii</taxon>
        <taxon>Neopterygii</taxon>
        <taxon>Teleostei</taxon>
        <taxon>Ostariophysi</taxon>
        <taxon>Cypriniformes</taxon>
        <taxon>Cyprinidae</taxon>
        <taxon>Labeoninae</taxon>
        <taxon>Labeonini</taxon>
        <taxon>Labeo</taxon>
    </lineage>
</organism>
<sequence length="1350" mass="151694">MATPQGCWGPSLQLLLFFHLLLSVVPPCRGRPFFGPPSVNVAVVFSGLAHHSEIKGRLSPENFLDMPLEVNPITVLVNDTNPRALLTRLCQTMAAESLHGVVFEDDVDSEAVAQILDFISSQTSIPIIGISGGSAVVIPHKAEGSTFLQMGASIEQQIHAMFKVMEEYNWGNFVVITSLYPGYETFVDYIRSFTDTSYFLWELQDVLSFEMSVGANDIRTRRLLQQVDSQVYLVYCSHEEAQYLFRMASDVGLLGPGYIWVVPSLAVGNPEVSPPDSFPVGVISIITDRWRKTLRQRVREGVAVIVKGVHSFHKNRGFIPEGHMDCNSPVKSFANNSLFRHMLNVSWEHKDLSFNIDGYLTNPSMVIIALDRERHWDKVGSYEGGILQMRYPVWPRYGSFLEPVSDNRHLTVATLEERPFVIVESVDPATGTCVRNTVPCRRQSNRTERYICESDFKSPLNPKRQHRLQVVRQTRKETGLFMLRPDRLQRETLIFPNTSFVFLCYGCCQCRTPCIAGPPPQVHSPYSSLRWRSGGGFCIDILKKLSRTIKFSYDLYLVTNGKHGKMVRGVWNGMIGEVFYKRADMAIGSLTINEERSEIVDFSVPFVETGISVMVARSNGTVSPSAFLEPYSPAVWVMMFVMCLTVVAVTVFVFEYFSPVGYNRSLVSAKAPGGPTFTIGKSVWLLWGIVFNNSVPIENPKGTTSKIMVLVWAFFAVIFLASYTANLAAFMIQEQYIDTVSGLSDKKVSVMKLDAFIYDAAVLNYMAGKDEGCKLVTIGSGKVFATTGYGIALQKDSRWKRPIDLALLQFLGDGDTQRLETVWLSGICQNEKNEVMSSKLDIDNMAGVFYMLLVAMGLSLLVFAWEHLLYWKLRHSVHKSDHLDFLLAISRGIYSCFNGVEDIGRSTSIQNPDITANYAQANMLKMLQTAKDIVSSAKVENSLDNATKTIENWSRHSGSLPARIPLVTTTEKVPGHFSYITNVTENHIPHMQRSITPPFTQHTKTTSPPPPMINHRVLTRPTPLRYTLPARTRGFYDGMLPVSSLSTPHLAMHDPPSDMARPGSSFVPYRDIYTEHHKPCHSDFSDAVRRKKRPQNLMVESMDLRGLHDYKDQSMCHNEANSFAENHLSSSFSENPFVAETACNSCIKTYFDPAFDDIPLIGKRKLHRRPSFLKATWGPDRVRFPGDRPTAAAPPQVTIPDLFPCVDVHGRVRNTLCYAQPMDHNYLHAFRRNNRKSQKLRHSQSTRLPSYKEAIFHNVAAVRRASSLVHRPYSYPELPVYQSPLSYGPAELCNIFPCMGHPSDSVYGGYRAPTHLQDDHLVSVPGSRVVHSSPIVPMTWGRISSLESEV</sequence>
<keyword evidence="8 21" id="KW-0770">Synapse</keyword>
<evidence type="ECO:0000259" key="23">
    <source>
        <dbReference type="SMART" id="SM00918"/>
    </source>
</evidence>
<keyword evidence="2 21" id="KW-1003">Cell membrane</keyword>
<evidence type="ECO:0000256" key="5">
    <source>
        <dbReference type="ARBA" id="ARBA00022837"/>
    </source>
</evidence>
<comment type="similarity">
    <text evidence="21">Belongs to the glutamate-gated ion channel (TC 1.A.10.1) family.</text>
</comment>
<evidence type="ECO:0000256" key="14">
    <source>
        <dbReference type="ARBA" id="ARBA00023257"/>
    </source>
</evidence>
<dbReference type="InterPro" id="IPR019594">
    <property type="entry name" value="Glu/Gly-bd"/>
</dbReference>
<dbReference type="PRINTS" id="PR00177">
    <property type="entry name" value="NMDARECEPTOR"/>
</dbReference>
<keyword evidence="5" id="KW-0106">Calcium</keyword>
<keyword evidence="14 21" id="KW-0628">Postsynaptic cell membrane</keyword>
<evidence type="ECO:0000256" key="21">
    <source>
        <dbReference type="RuleBase" id="RU367118"/>
    </source>
</evidence>
<evidence type="ECO:0000256" key="4">
    <source>
        <dbReference type="ARBA" id="ARBA00022729"/>
    </source>
</evidence>
<comment type="catalytic activity">
    <reaction evidence="19">
        <text>Na(+)(in) = Na(+)(out)</text>
        <dbReference type="Rhea" id="RHEA:34963"/>
        <dbReference type="ChEBI" id="CHEBI:29101"/>
    </reaction>
</comment>
<dbReference type="InterPro" id="IPR015683">
    <property type="entry name" value="Ionotropic_Glu_rcpt"/>
</dbReference>
<comment type="function">
    <text evidence="21">Receptor for glutamate that functions as a ligand-gated ion channel in the central nervous system and plays an important role in excitatory synaptic transmission. L-glutamate acts as an excitatory neurotransmitter at many synapses in the central nervous system.</text>
</comment>